<dbReference type="Gene3D" id="2.60.40.4070">
    <property type="match status" value="1"/>
</dbReference>
<feature type="domain" description="FlgD/Vpr Ig-like" evidence="1">
    <location>
        <begin position="311"/>
        <end position="359"/>
    </location>
</feature>
<dbReference type="Pfam" id="PF13860">
    <property type="entry name" value="FlgD_ig"/>
    <property type="match status" value="1"/>
</dbReference>
<comment type="caution">
    <text evidence="2">The sequence shown here is derived from an EMBL/GenBank/DDBJ whole genome shotgun (WGS) entry which is preliminary data.</text>
</comment>
<dbReference type="NCBIfam" id="TIGR04183">
    <property type="entry name" value="Por_Secre_tail"/>
    <property type="match status" value="1"/>
</dbReference>
<protein>
    <submittedName>
        <fullName evidence="2">T9SS type A sorting domain-containing protein</fullName>
    </submittedName>
</protein>
<proteinExistence type="predicted"/>
<dbReference type="Proteomes" id="UP000886124">
    <property type="component" value="Unassembled WGS sequence"/>
</dbReference>
<evidence type="ECO:0000259" key="1">
    <source>
        <dbReference type="Pfam" id="PF13860"/>
    </source>
</evidence>
<reference evidence="2" key="1">
    <citation type="journal article" date="2020" name="mSystems">
        <title>Genome- and Community-Level Interaction Insights into Carbon Utilization and Element Cycling Functions of Hydrothermarchaeota in Hydrothermal Sediment.</title>
        <authorList>
            <person name="Zhou Z."/>
            <person name="Liu Y."/>
            <person name="Xu W."/>
            <person name="Pan J."/>
            <person name="Luo Z.H."/>
            <person name="Li M."/>
        </authorList>
    </citation>
    <scope>NUCLEOTIDE SEQUENCE [LARGE SCALE GENOMIC DNA]</scope>
    <source>
        <strain evidence="2">HyVt-527</strain>
    </source>
</reference>
<gene>
    <name evidence="2" type="ORF">ENJ89_10870</name>
</gene>
<evidence type="ECO:0000313" key="2">
    <source>
        <dbReference type="EMBL" id="HHJ53688.1"/>
    </source>
</evidence>
<feature type="non-terminal residue" evidence="2">
    <location>
        <position position="1"/>
    </location>
</feature>
<dbReference type="InterPro" id="IPR025965">
    <property type="entry name" value="FlgD/Vpr_Ig-like"/>
</dbReference>
<name>A0A7V5PR23_CALAY</name>
<sequence>YAQAGYPEESVLVSHGFFEISDIDPVENYIEGTVVGYFFNDPEVSPVLAFSKKVKAAGDTLSDAFGTQLILPSSAAADSTHLFLVRTAAPLPLIEQDSVVIQFAQLVGSMAPDSTIQAINFNVPASLQIVDTSGVSATDPWRAYRFDDSNQKWVKISDARYINDTTFAITISNTGVYGVVRTGFKVNEYPVLSSFPDTTIVQNSILELPFNAYDPEGENLTFWTESNKTEVTVTILDTVLHVEPQEDWTGVATISLFATDGQDTSVSSFHLNVVSLTAIENLENLPVKFALYQNYPNPFNSTTIIRFDVPRAENVKIEIFNMLGQKVRTLLNNQLLAGKYRLRWDGLNDQGLAVGSGIYIYVFRTRSFVRFRRMLLVK</sequence>
<dbReference type="AlphaFoldDB" id="A0A7V5PR23"/>
<accession>A0A7V5PR23</accession>
<dbReference type="EMBL" id="DROD01000687">
    <property type="protein sequence ID" value="HHJ53688.1"/>
    <property type="molecule type" value="Genomic_DNA"/>
</dbReference>
<organism evidence="2">
    <name type="scientific">Caldithrix abyssi</name>
    <dbReference type="NCBI Taxonomy" id="187145"/>
    <lineage>
        <taxon>Bacteria</taxon>
        <taxon>Pseudomonadati</taxon>
        <taxon>Calditrichota</taxon>
        <taxon>Calditrichia</taxon>
        <taxon>Calditrichales</taxon>
        <taxon>Calditrichaceae</taxon>
        <taxon>Caldithrix</taxon>
    </lineage>
</organism>
<dbReference type="InterPro" id="IPR026444">
    <property type="entry name" value="Secre_tail"/>
</dbReference>